<evidence type="ECO:0000313" key="2">
    <source>
        <dbReference type="EMBL" id="ABY34806.1"/>
    </source>
</evidence>
<dbReference type="RefSeq" id="WP_012257460.1">
    <property type="nucleotide sequence ID" value="NC_010175.1"/>
</dbReference>
<dbReference type="KEGG" id="cau:Caur_1587"/>
<proteinExistence type="predicted"/>
<evidence type="ECO:0000313" key="3">
    <source>
        <dbReference type="Proteomes" id="UP000002008"/>
    </source>
</evidence>
<protein>
    <submittedName>
        <fullName evidence="2">Uncharacterized protein</fullName>
    </submittedName>
</protein>
<keyword evidence="1" id="KW-1133">Transmembrane helix</keyword>
<dbReference type="HOGENOM" id="CLU_2397740_0_0_0"/>
<dbReference type="PATRIC" id="fig|324602.8.peg.1819"/>
<accession>A9WB25</accession>
<keyword evidence="1" id="KW-0472">Membrane</keyword>
<name>A9WB25_CHLAA</name>
<gene>
    <name evidence="2" type="ordered locus">Caur_1587</name>
</gene>
<dbReference type="EMBL" id="CP000909">
    <property type="protein sequence ID" value="ABY34806.1"/>
    <property type="molecule type" value="Genomic_DNA"/>
</dbReference>
<keyword evidence="1" id="KW-0812">Transmembrane</keyword>
<evidence type="ECO:0000256" key="1">
    <source>
        <dbReference type="SAM" id="Phobius"/>
    </source>
</evidence>
<feature type="transmembrane region" description="Helical" evidence="1">
    <location>
        <begin position="75"/>
        <end position="93"/>
    </location>
</feature>
<dbReference type="EnsemblBacteria" id="ABY34806">
    <property type="protein sequence ID" value="ABY34806"/>
    <property type="gene ID" value="Caur_1587"/>
</dbReference>
<dbReference type="Proteomes" id="UP000002008">
    <property type="component" value="Chromosome"/>
</dbReference>
<sequence>MEQPQRSDGPDMGNHLTYWSIIGITLLLCFAWLLTGSLVLTSLIILLGLLHLAQFFPPAEAIVRADPILPAIRRFSLLLVIIITAIALMIRYIRL</sequence>
<dbReference type="AlphaFoldDB" id="A9WB25"/>
<feature type="transmembrane region" description="Helical" evidence="1">
    <location>
        <begin position="16"/>
        <end position="34"/>
    </location>
</feature>
<dbReference type="InParanoid" id="A9WB25"/>
<organism evidence="2 3">
    <name type="scientific">Chloroflexus aurantiacus (strain ATCC 29366 / DSM 635 / J-10-fl)</name>
    <dbReference type="NCBI Taxonomy" id="324602"/>
    <lineage>
        <taxon>Bacteria</taxon>
        <taxon>Bacillati</taxon>
        <taxon>Chloroflexota</taxon>
        <taxon>Chloroflexia</taxon>
        <taxon>Chloroflexales</taxon>
        <taxon>Chloroflexineae</taxon>
        <taxon>Chloroflexaceae</taxon>
        <taxon>Chloroflexus</taxon>
    </lineage>
</organism>
<reference evidence="3" key="1">
    <citation type="journal article" date="2011" name="BMC Genomics">
        <title>Complete genome sequence of the filamentous anoxygenic phototrophic bacterium Chloroflexus aurantiacus.</title>
        <authorList>
            <person name="Tang K.H."/>
            <person name="Barry K."/>
            <person name="Chertkov O."/>
            <person name="Dalin E."/>
            <person name="Han C.S."/>
            <person name="Hauser L.J."/>
            <person name="Honchak B.M."/>
            <person name="Karbach L.E."/>
            <person name="Land M.L."/>
            <person name="Lapidus A."/>
            <person name="Larimer F.W."/>
            <person name="Mikhailova N."/>
            <person name="Pitluck S."/>
            <person name="Pierson B.K."/>
            <person name="Blankenship R.E."/>
        </authorList>
    </citation>
    <scope>NUCLEOTIDE SEQUENCE [LARGE SCALE GENOMIC DNA]</scope>
    <source>
        <strain evidence="3">ATCC 29366 / DSM 635 / J-10-fl</strain>
    </source>
</reference>
<keyword evidence="3" id="KW-1185">Reference proteome</keyword>
<dbReference type="eggNOG" id="ENOG5032JB4">
    <property type="taxonomic scope" value="Bacteria"/>
</dbReference>
<feature type="transmembrane region" description="Helical" evidence="1">
    <location>
        <begin position="40"/>
        <end position="63"/>
    </location>
</feature>